<dbReference type="GO" id="GO:0031177">
    <property type="term" value="F:phosphopantetheine binding"/>
    <property type="evidence" value="ECO:0007669"/>
    <property type="project" value="InterPro"/>
</dbReference>
<evidence type="ECO:0000256" key="1">
    <source>
        <dbReference type="ARBA" id="ARBA00001957"/>
    </source>
</evidence>
<reference evidence="9" key="2">
    <citation type="submission" date="2020-09" db="EMBL/GenBank/DDBJ databases">
        <authorList>
            <person name="Sun Q."/>
            <person name="Ohkuma M."/>
        </authorList>
    </citation>
    <scope>NUCLEOTIDE SEQUENCE</scope>
    <source>
        <strain evidence="9">JCM 4059</strain>
    </source>
</reference>
<dbReference type="PROSITE" id="PS50075">
    <property type="entry name" value="CARRIER"/>
    <property type="match status" value="3"/>
</dbReference>
<dbReference type="FunFam" id="2.30.38.10:FF:000001">
    <property type="entry name" value="Non-ribosomal peptide synthetase PvdI"/>
    <property type="match status" value="2"/>
</dbReference>
<dbReference type="GO" id="GO:0017000">
    <property type="term" value="P:antibiotic biosynthetic process"/>
    <property type="evidence" value="ECO:0007669"/>
    <property type="project" value="UniProtKB-KW"/>
</dbReference>
<dbReference type="Gene3D" id="3.40.50.980">
    <property type="match status" value="6"/>
</dbReference>
<dbReference type="Pfam" id="PF00501">
    <property type="entry name" value="AMP-binding"/>
    <property type="match status" value="3"/>
</dbReference>
<dbReference type="InterPro" id="IPR010071">
    <property type="entry name" value="AA_adenyl_dom"/>
</dbReference>
<name>A0A919E898_9ACTN</name>
<dbReference type="CDD" id="cd19543">
    <property type="entry name" value="DCL_NRPS"/>
    <property type="match status" value="1"/>
</dbReference>
<evidence type="ECO:0000259" key="7">
    <source>
        <dbReference type="PROSITE" id="PS50075"/>
    </source>
</evidence>
<dbReference type="Pfam" id="PF13193">
    <property type="entry name" value="AMP-binding_C"/>
    <property type="match status" value="3"/>
</dbReference>
<comment type="similarity">
    <text evidence="2">Belongs to the ATP-dependent AMP-binding enzyme family.</text>
</comment>
<evidence type="ECO:0000256" key="2">
    <source>
        <dbReference type="ARBA" id="ARBA00006432"/>
    </source>
</evidence>
<dbReference type="InterPro" id="IPR000873">
    <property type="entry name" value="AMP-dep_synth/lig_dom"/>
</dbReference>
<dbReference type="SMART" id="SM01294">
    <property type="entry name" value="PKS_PP_betabranch"/>
    <property type="match status" value="1"/>
</dbReference>
<dbReference type="SUPFAM" id="SSF56801">
    <property type="entry name" value="Acetyl-CoA synthetase-like"/>
    <property type="match status" value="3"/>
</dbReference>
<dbReference type="GO" id="GO:0044550">
    <property type="term" value="P:secondary metabolite biosynthetic process"/>
    <property type="evidence" value="ECO:0007669"/>
    <property type="project" value="UniProtKB-ARBA"/>
</dbReference>
<evidence type="ECO:0000256" key="5">
    <source>
        <dbReference type="ARBA" id="ARBA00022737"/>
    </source>
</evidence>
<dbReference type="InterPro" id="IPR023213">
    <property type="entry name" value="CAT-like_dom_sf"/>
</dbReference>
<dbReference type="InterPro" id="IPR036736">
    <property type="entry name" value="ACP-like_sf"/>
</dbReference>
<dbReference type="InterPro" id="IPR045851">
    <property type="entry name" value="AMP-bd_C_sf"/>
</dbReference>
<dbReference type="SUPFAM" id="SSF52777">
    <property type="entry name" value="CoA-dependent acyltransferases"/>
    <property type="match status" value="10"/>
</dbReference>
<evidence type="ECO:0000313" key="9">
    <source>
        <dbReference type="EMBL" id="GHF24625.1"/>
    </source>
</evidence>
<dbReference type="InterPro" id="IPR006162">
    <property type="entry name" value="Ppantetheine_attach_site"/>
</dbReference>
<feature type="domain" description="Carrier" evidence="7">
    <location>
        <begin position="1017"/>
        <end position="1091"/>
    </location>
</feature>
<dbReference type="Gene3D" id="1.10.1200.10">
    <property type="entry name" value="ACP-like"/>
    <property type="match status" value="3"/>
</dbReference>
<dbReference type="Pfam" id="PF00668">
    <property type="entry name" value="Condensation"/>
    <property type="match status" value="5"/>
</dbReference>
<dbReference type="InterPro" id="IPR020806">
    <property type="entry name" value="PKS_PP-bd"/>
</dbReference>
<dbReference type="InterPro" id="IPR020845">
    <property type="entry name" value="AMP-binding_CS"/>
</dbReference>
<evidence type="ECO:0000256" key="4">
    <source>
        <dbReference type="ARBA" id="ARBA00022553"/>
    </source>
</evidence>
<dbReference type="PROSITE" id="PS50862">
    <property type="entry name" value="AA_TRNA_LIGASE_II"/>
    <property type="match status" value="1"/>
</dbReference>
<dbReference type="GO" id="GO:0003824">
    <property type="term" value="F:catalytic activity"/>
    <property type="evidence" value="ECO:0007669"/>
    <property type="project" value="InterPro"/>
</dbReference>
<proteinExistence type="inferred from homology"/>
<dbReference type="EMBL" id="BNBD01000001">
    <property type="protein sequence ID" value="GHF24625.1"/>
    <property type="molecule type" value="Genomic_DNA"/>
</dbReference>
<dbReference type="FunFam" id="3.40.50.980:FF:000001">
    <property type="entry name" value="Non-ribosomal peptide synthetase"/>
    <property type="match status" value="3"/>
</dbReference>
<comment type="caution">
    <text evidence="9">The sequence shown here is derived from an EMBL/GenBank/DDBJ whole genome shotgun (WGS) entry which is preliminary data.</text>
</comment>
<dbReference type="NCBIfam" id="TIGR01733">
    <property type="entry name" value="AA-adenyl-dom"/>
    <property type="match status" value="3"/>
</dbReference>
<dbReference type="PANTHER" id="PTHR45527">
    <property type="entry name" value="NONRIBOSOMAL PEPTIDE SYNTHETASE"/>
    <property type="match status" value="1"/>
</dbReference>
<feature type="domain" description="Aminoacyl-transfer RNA synthetases class-II family profile" evidence="8">
    <location>
        <begin position="201"/>
        <end position="3176"/>
    </location>
</feature>
<evidence type="ECO:0000259" key="8">
    <source>
        <dbReference type="PROSITE" id="PS50862"/>
    </source>
</evidence>
<evidence type="ECO:0000256" key="3">
    <source>
        <dbReference type="ARBA" id="ARBA00022450"/>
    </source>
</evidence>
<dbReference type="CDD" id="cd19531">
    <property type="entry name" value="LCL_NRPS-like"/>
    <property type="match status" value="2"/>
</dbReference>
<dbReference type="CDD" id="cd19534">
    <property type="entry name" value="E_NRPS"/>
    <property type="match status" value="2"/>
</dbReference>
<dbReference type="InterPro" id="IPR006195">
    <property type="entry name" value="aa-tRNA-synth_II"/>
</dbReference>
<feature type="domain" description="Carrier" evidence="7">
    <location>
        <begin position="2545"/>
        <end position="2620"/>
    </location>
</feature>
<dbReference type="InterPro" id="IPR025110">
    <property type="entry name" value="AMP-bd_C"/>
</dbReference>
<dbReference type="RefSeq" id="WP_190127359.1">
    <property type="nucleotide sequence ID" value="NZ_BNBD01000001.1"/>
</dbReference>
<dbReference type="NCBIfam" id="NF003417">
    <property type="entry name" value="PRK04813.1"/>
    <property type="match status" value="3"/>
</dbReference>
<dbReference type="FunFam" id="1.10.1200.10:FF:000005">
    <property type="entry name" value="Nonribosomal peptide synthetase 1"/>
    <property type="match status" value="3"/>
</dbReference>
<dbReference type="PROSITE" id="PS00455">
    <property type="entry name" value="AMP_BINDING"/>
    <property type="match status" value="3"/>
</dbReference>
<dbReference type="SMART" id="SM00823">
    <property type="entry name" value="PKS_PP"/>
    <property type="match status" value="3"/>
</dbReference>
<dbReference type="Gene3D" id="3.30.559.30">
    <property type="entry name" value="Nonribosomal peptide synthetase, condensation domain"/>
    <property type="match status" value="5"/>
</dbReference>
<dbReference type="InterPro" id="IPR010060">
    <property type="entry name" value="NRPS_synth"/>
</dbReference>
<comment type="cofactor">
    <cofactor evidence="1">
        <name>pantetheine 4'-phosphate</name>
        <dbReference type="ChEBI" id="CHEBI:47942"/>
    </cofactor>
</comment>
<dbReference type="FunFam" id="3.40.50.980:FF:000002">
    <property type="entry name" value="Enterobactin synthetase component F"/>
    <property type="match status" value="1"/>
</dbReference>
<dbReference type="CDD" id="cd05930">
    <property type="entry name" value="A_NRPS"/>
    <property type="match status" value="2"/>
</dbReference>
<sequence length="4130" mass="444492">MTTPSSREGRIAALPAHLREALAQRLAGRAGAARAGIPVVSRDEPLPMSFGQQRIWFMEDFAPGGADYHLALALRLTGPLDAEALRGAATDLVARHEALHTAFDPADGRGVQVLRPDLAPEWSAADVSDVAAEEREARVRVLVRAEMGRPYDLRTGPLVRVLLVRLSATEHVCVLGMHHIVTDGWSLGIVAREWGELYAARAEGRAARLPAVPLQYPDFAAWQRQRLESGDLLEKQLEWWRGRLAGLEPLELPTDRPRPAVRSSAGAALMFEVPADVVTGVKELARERGATLFMALTAAADVVLSRWSGQEDIALGTSSSGRRREELEQLVGFLVNTVVLRAHVDPGMSFTALLDQVKDTVLDAFAHEDVPFDRLVEALAPERDTSRTPLVQAMVVLQNAPADAVAFPGVTAVEYPLDRDAALCDLTLEFEERDGALAGLIEYSTELFDAATVERLAGHLVTLLGGAVADPGRPVAELPLLTDAERRQLVTEWNATDRPLESAALIHERLAEQAARTPDAVAVVAEDGTLTHRELDERANRLAHHLRALGAGPESLVGLCVGRGTGMAVGLLGILKAGAAYVPLDPSFPADRLTYMLADSGARLVVTQGDARDRLPETGATLVDLDADHAALAAQPSTAPDVAVAPGDLAYVIYTSGSTGNPKGVAVEHRNVRHICAAWDEQYDLTELKLRFLSVSSLSVDLFFADLIRSLPFGGALIIASKDVTTEPPALLDLIAETGATGLEIVPSLLNAVLQEVDRRGDGFPPLRLISVGSEGWRVEDCRELLRQVRPGTVVVNAYGGTEATVDSTVFLPTEETLRDGVYVPVGHPLPNTRVYVLDAAMQVVPVGVPGEIWIGGEGVGRGYHGRDDLTAERFVPDPFTGTGRLYRTGDRARRLPGGALEFLGRADDQVKIRGFRIELGEVETAVLAHPEVRDAVVVARQEDSGRRRLVAYVVTARPLGTPELRAHLSGLLPDYMVPAAFVTLDALPLTPSGKVDRRALPAPAADADRAGTDYVAPRDATEEVLAAAWAEVLGVERVGVHDNFFDLGGDSILSIQVVSRARRAGLRLTSKLLFLHQTVAALAAVVEHDAAALPAAAADAPTGRAELTPIQRWFFAEHTVDPDHYAMSVQVELAPGTDTALLPRALEAVVAHHDALRMRYVRDGSGEWVQEYGDAVPGGLLDVLDLAAVPEEAREQAVQDAALAAQRSHDLAAGRLVKAVVVLPGGGLPPRLFLAVHHLVVDGVSWRVLLADLSTAYEQLAAGKDVDLGPRTSSYQQWAGRLAEHVRAGGLDHEVAHWAAVAPAAAPPLPRDRDGANVTAHEHTVEVRLDKDETRALLHQVPSVYRTQINDLLVSALGRALARWTGQDRVVLGLEGHGREELFDDVDLSRTVGWFTSHFPVALTLPAQQDGGPGWGATIKAVKEQLRAVPGRGLGYDALRFLSLPGTPGHALRDDPLPGISFNYLGQWQGTTSGDGLVRDRLPALGLDHAPEEPRPYLLDVIGLVENGRLAVNWTFSDQVFDPATVERVAGDFLAALREAVAHCLTEGSGGATPSDFPLARLDQAAVDRIAGDGRDVEDIYPLTPMQAGMLFHTLADPTGQAYSEQMSFVFDGVTDAGVLARAWQHVNDHLEILRGSLVWDRVDRPLMVVRRHAELPVRTLDWRGLDEAEQQAALERLLAEDREQRMDLSVAPLTRLTLIRVTDSRVRVVRTSHHVLLDGWSTFQMLADLSAAYEALAAGEQPALPQRRPFRAYVEWLEQQDLAQAETYWRALLAGVEEPTPLPYDRRPAASHRARPAGSLARELSREVSEKLFAFARQHRLTVNAVVQGAWALLLSRYSGERDVVFGATVSGRPADLPGVDSIVGMMINTLPVRAAVDGRAPVAEWLAGVQRAQVEARQYEYVPLTQIQNWSGVGRGTNLFDSLVVFENYPMNDRAAAGRPADGGSLRLSGLEGVEATNFPLNLVAYAGDALAYELSYDADLFTDDTVARLSRHFEALLTGMAADPRRLVGELPMLSSAEESVLLHDFNAAGAVDVAGELAHERFVRWAARTPEAVAVRCGDDALTFRELDEQANRLAHHLRSLGAGPDRRVALAVERGVRMLVGMLGVLKSGAAYVPLDPAYPADRLAHMLGDSGTEILVTQAALRDRLPEAGAAVVVDLDADAAAIAAHPATAPEVTLSGDHLAYVLYTSGSTGRPKGVGVTHANLANHLPWLDSAYPTGPGDQVLMRASISFDVSVWELMLSVLSGATAHVVSAELAGDPLRLAEFMDREGITVADFVPSLLGALPLDRRPRALRLLLSGGEALPKALADALRDRWGVRLGNLYGPTETTIQITATDVAGAADDTVPIGRPIANAALYVLDPELRPVPVGVTGELYAAGPVVAHGYLGRPGLTAERFVACPFGAPGSRMYRTGDLVRWTADGQLEFAGRADGQVKVRGFRIETGEVEEALGRVDGVRQAVVTVREDTPGDRRLVAYVVPGRPLTPDALRAALAGSLPGHMVPSAFVLLDALPLTPNGKTDMRALPRPEGRDDRTGMEYVAPRDAAEETLAAIWAEVLGVDRVGVHDNFFGLGGDSILSILVVSRVHRAFGTQLSPRVLFDAPTVAELAAALTEAPGETAGGDVIPVVPRDGDLPMSFGQQRLWFLQDFNQDSTEYHSTLGVRLTGGEVDAEALRAALGDLAGRHEALRTTFGVAGGRGVQHVHAHLEPSWRVEDLSAVPAGEREDRMRELVRAEAGRPYDLARGPLLRVLLVRLAADEHVLVLGMHHIVTDGWSTGIVARELGELYAARLRGTPAELPAVPVQYPDFAAWQRGRLEEGGLLERQLAWWQERLDGVAPLELPTDRPRPAVRSSAGAVYGFEVPAPVVAAVKEAARQRGATLFMALTAALKVVFARYSGQRDVAVGTVSAGRGHTGLEQLVGFLVNTVVLRSDVDPELSFGDLLGRVRETVLDAFAHEDVPFERVVEAVQKERDTSRTPLFQVMVVLQNTPDDGLRLPGVTTSGLEPVRETALYDLTLEFEEHEGGVRALVEYSTDLFDEATVARFAEHVGVVLEAVAADPSRTVAALPLMTGRETDLVVREWNETGGVPAPAGTIHEHVAARAAATPDAVAVTCGGESLTYRELDERANRLAHHLRSLGAGPDRLVGLAAERGVGMVTGLLGILKAGAAYVPLDPAYPADRLEHMVRDSGARILVTHGGLHDRLPATDAVVVDLDDAALLGAYPATAPEVEVTGRDLAYVIYTSGSTGRPKGVAVEHHSVLHLLANCGPAYGFHDRDVWTVFHSYAFDFSVWELWGCLATGGRAVIVPHDVARSPEAMWELLRTEGVTVLSQTPSMFRELVTAAAESGAAAPTALRWIVFGGEALEPKHLMTWFDRYGACGARLVNMYGITETTVHVTFQEVCAEHVVAGGRIPAGRPLPGYRVLLLDPSGAPVPVGVPGEIHVAGGGLARGYLNRPELTAERFPLNPYGAPGERMYRSGDVARWRADGTLEHLGRADDQVKIRGFRIELGEIETTLVRHEAVREAVVVAHQDAGGHRRLVAYVVAGRDLTTAELRDHLARTLPDYMVPAVFVTLDALPLSPTGKVDRRALPAPEVRAELLGEEHVAPRDATEEALAAVWAEVLGVERVGVHDNFFALGGDSILSIQVVSRARQAGLHLTSKMLFLHQTVAALAEVVGEAERQGGAGQDVAAGAVELTPIQRWFFAEHTVAPDHYAMSVQVELAPGTDTALLTRALEAVVAQHDALRMRFTHGPDGWTQEYGTATPEELLGLLTEVDLAGVGEAERERAQEEAALAAQRALRLATGPLVRGVLFRLGEGRLPQLFLVVHHLVMDGVSWRVVLEDLATAYGQLAAGAEPGLGARTSSYQQWAQRLLDHVRAGGFDDEVAHWEAAAASPDIPRDGEAPNTFGSTVTTTVTLGREETEALLKRVPGIHRTQINDVLLAVLGRVLGDWAGAPVTVALEGHGREEIFDDVDLSRTVGWFTTIYPVTLDVPAGPWGPALKAVKRQLRKVPGRGIGYGALRHLSAPDASGSVLAGQEQPRVSFNYMGQWDLSVSQEGLIRGQLDGLGQDQAPGESRPHLIDIVAAVIDGELRIDWFHSPGIHRTATVERLAQQFLRGLQEIVA</sequence>
<dbReference type="NCBIfam" id="TIGR01720">
    <property type="entry name" value="NRPS-para261"/>
    <property type="match status" value="2"/>
</dbReference>
<dbReference type="InterPro" id="IPR009081">
    <property type="entry name" value="PP-bd_ACP"/>
</dbReference>
<dbReference type="Proteomes" id="UP000638313">
    <property type="component" value="Unassembled WGS sequence"/>
</dbReference>
<dbReference type="GO" id="GO:0005737">
    <property type="term" value="C:cytoplasm"/>
    <property type="evidence" value="ECO:0007669"/>
    <property type="project" value="TreeGrafter"/>
</dbReference>
<evidence type="ECO:0000256" key="6">
    <source>
        <dbReference type="ARBA" id="ARBA00023194"/>
    </source>
</evidence>
<dbReference type="PANTHER" id="PTHR45527:SF1">
    <property type="entry name" value="FATTY ACID SYNTHASE"/>
    <property type="match status" value="1"/>
</dbReference>
<keyword evidence="3" id="KW-0596">Phosphopantetheine</keyword>
<protein>
    <submittedName>
        <fullName evidence="9">Uncharacterized protein</fullName>
    </submittedName>
</protein>
<dbReference type="InterPro" id="IPR001242">
    <property type="entry name" value="Condensation_dom"/>
</dbReference>
<dbReference type="Gene3D" id="3.30.559.10">
    <property type="entry name" value="Chloramphenicol acetyltransferase-like domain"/>
    <property type="match status" value="5"/>
</dbReference>
<reference evidence="9" key="1">
    <citation type="journal article" date="2014" name="Int. J. Syst. Evol. Microbiol.">
        <title>Complete genome sequence of Corynebacterium casei LMG S-19264T (=DSM 44701T), isolated from a smear-ripened cheese.</title>
        <authorList>
            <consortium name="US DOE Joint Genome Institute (JGI-PGF)"/>
            <person name="Walter F."/>
            <person name="Albersmeier A."/>
            <person name="Kalinowski J."/>
            <person name="Ruckert C."/>
        </authorList>
    </citation>
    <scope>NUCLEOTIDE SEQUENCE</scope>
    <source>
        <strain evidence="9">JCM 4059</strain>
    </source>
</reference>
<dbReference type="FunFam" id="3.30.300.30:FF:000010">
    <property type="entry name" value="Enterobactin synthetase component F"/>
    <property type="match status" value="3"/>
</dbReference>
<keyword evidence="6" id="KW-0045">Antibiotic biosynthesis</keyword>
<dbReference type="SUPFAM" id="SSF47336">
    <property type="entry name" value="ACP-like"/>
    <property type="match status" value="3"/>
</dbReference>
<dbReference type="CDD" id="cd17643">
    <property type="entry name" value="A_NRPS_Cytc1-like"/>
    <property type="match status" value="1"/>
</dbReference>
<dbReference type="GO" id="GO:0008610">
    <property type="term" value="P:lipid biosynthetic process"/>
    <property type="evidence" value="ECO:0007669"/>
    <property type="project" value="UniProtKB-ARBA"/>
</dbReference>
<organism evidence="9 10">
    <name type="scientific">Streptomyces mashuensis</name>
    <dbReference type="NCBI Taxonomy" id="33904"/>
    <lineage>
        <taxon>Bacteria</taxon>
        <taxon>Bacillati</taxon>
        <taxon>Actinomycetota</taxon>
        <taxon>Actinomycetes</taxon>
        <taxon>Kitasatosporales</taxon>
        <taxon>Streptomycetaceae</taxon>
        <taxon>Streptomyces</taxon>
    </lineage>
</organism>
<keyword evidence="10" id="KW-1185">Reference proteome</keyword>
<dbReference type="FunFam" id="3.40.50.12780:FF:000012">
    <property type="entry name" value="Non-ribosomal peptide synthetase"/>
    <property type="match status" value="3"/>
</dbReference>
<gene>
    <name evidence="9" type="ORF">GCM10010218_01480</name>
</gene>
<dbReference type="GO" id="GO:0043041">
    <property type="term" value="P:amino acid activation for nonribosomal peptide biosynthetic process"/>
    <property type="evidence" value="ECO:0007669"/>
    <property type="project" value="TreeGrafter"/>
</dbReference>
<evidence type="ECO:0000313" key="10">
    <source>
        <dbReference type="Proteomes" id="UP000638313"/>
    </source>
</evidence>
<keyword evidence="4" id="KW-0597">Phosphoprotein</keyword>
<accession>A0A919E898</accession>
<dbReference type="Gene3D" id="2.30.38.10">
    <property type="entry name" value="Luciferase, Domain 3"/>
    <property type="match status" value="3"/>
</dbReference>
<dbReference type="Pfam" id="PF00550">
    <property type="entry name" value="PP-binding"/>
    <property type="match status" value="3"/>
</dbReference>
<dbReference type="PROSITE" id="PS00012">
    <property type="entry name" value="PHOSPHOPANTETHEINE"/>
    <property type="match status" value="3"/>
</dbReference>
<feature type="domain" description="Carrier" evidence="7">
    <location>
        <begin position="3611"/>
        <end position="3685"/>
    </location>
</feature>
<dbReference type="Gene3D" id="3.30.300.30">
    <property type="match status" value="3"/>
</dbReference>
<keyword evidence="5" id="KW-0677">Repeat</keyword>